<protein>
    <recommendedName>
        <fullName evidence="10">DNA gyrase subunit B</fullName>
        <ecNumber evidence="10">5.6.2.2</ecNumber>
    </recommendedName>
</protein>
<dbReference type="GO" id="GO:0006265">
    <property type="term" value="P:DNA topological change"/>
    <property type="evidence" value="ECO:0007669"/>
    <property type="project" value="UniProtKB-UniRule"/>
</dbReference>
<keyword evidence="5 10" id="KW-0067">ATP-binding</keyword>
<dbReference type="PANTHER" id="PTHR45866">
    <property type="entry name" value="DNA GYRASE/TOPOISOMERASE SUBUNIT B"/>
    <property type="match status" value="1"/>
</dbReference>
<evidence type="ECO:0000313" key="12">
    <source>
        <dbReference type="EMBL" id="MBC8178093.1"/>
    </source>
</evidence>
<dbReference type="InterPro" id="IPR018522">
    <property type="entry name" value="TopoIIA_CS"/>
</dbReference>
<dbReference type="FunFam" id="3.30.565.10:FF:000002">
    <property type="entry name" value="DNA gyrase subunit B"/>
    <property type="match status" value="1"/>
</dbReference>
<dbReference type="Pfam" id="PF00204">
    <property type="entry name" value="DNA_gyraseB"/>
    <property type="match status" value="1"/>
</dbReference>
<dbReference type="GO" id="GO:0006261">
    <property type="term" value="P:DNA-templated DNA replication"/>
    <property type="evidence" value="ECO:0007669"/>
    <property type="project" value="UniProtKB-UniRule"/>
</dbReference>
<dbReference type="InterPro" id="IPR006171">
    <property type="entry name" value="TOPRIM_dom"/>
</dbReference>
<comment type="function">
    <text evidence="10">A type II topoisomerase that negatively supercoils closed circular double-stranded (ds) DNA in an ATP-dependent manner to modulate DNA topology and maintain chromosomes in an underwound state. Negative supercoiling favors strand separation, and DNA replication, transcription, recombination and repair, all of which involve strand separation. Also able to catalyze the interconversion of other topological isomers of dsDNA rings, including catenanes and knotted rings. Type II topoisomerases break and join 2 DNA strands simultaneously in an ATP-dependent manner.</text>
</comment>
<dbReference type="InterPro" id="IPR034160">
    <property type="entry name" value="TOPRIM_GyrB"/>
</dbReference>
<sequence length="794" mass="89930">MEEDRAYEASDIKVLEGLSAVRKRPAMYIGNTSSGGLHHLVYEVVDNSIDEALAGYCDRIDIKLLSDNSVAIRDNGRGIPVDMHKSANMPALEVVMTKLHAGGKFDNKSYKVSGGLHGVGVSVVNALSEYLEVEVYRDGKVYFQRYERGETKNTLEIRGETERSGTRIDFLPDSTIFETLTFDFETLAKRMRELSFLTKGLRIKIADERTGKKKDFFYEGGIKSFVEYLNKNKEALHRKPIYISGERSGVLIEVAFQYNNSYKENLFTFANNINTQEGGTHLIGFKSALTRSINQYLQNSPQAKNVKEKLTGDDAREGLTAVISVKLPEPQFEGQTKTKLGNSDVKGLVESLVNEGLSTFFEENPSVIKSILAKVIDAARAREAARKAKELARRKGILSDHSLPGKLADCQERDPGKSEIFIVEGDSAGGSAKQGRDRKNQAILPLKGKILNVEKARFDKMISSEEIRTMIAALGTGIGEKDYNIDSIRYHKVIIMTDADVDGAHIRTLLLTFFFRQMPDLIDKGYLYVAQPPLYRVLDKKKEVFIKDEEGFNDFILKRISENEAVLLNDEREISGNSLITMLNRLVRFFERLDKLSRKGFSSKFIEFLVLNGVTHRRQFQDRTFMEDLFGKLEEGGFSVSDINLGEEDGYYEFSVTETKNGGQRCEVDWEFLSSPELRQLMELSDDFCDLKRGSFKVGEGEREKIEDPEQLLNEFMEKAKKGLGIQRYKGLGEMNPDQLWHTTMDPEKRTLVKVRIEDAVEADNIFTILMGDKVEPRREFIQKNALEVTELDI</sequence>
<dbReference type="CDD" id="cd00822">
    <property type="entry name" value="TopoII_Trans_DNA_gyrase"/>
    <property type="match status" value="1"/>
</dbReference>
<dbReference type="Gene3D" id="3.30.565.10">
    <property type="entry name" value="Histidine kinase-like ATPase, C-terminal domain"/>
    <property type="match status" value="1"/>
</dbReference>
<feature type="site" description="Interaction with DNA" evidence="10">
    <location>
        <position position="449"/>
    </location>
</feature>
<dbReference type="PANTHER" id="PTHR45866:SF1">
    <property type="entry name" value="DNA GYRASE SUBUNIT B, MITOCHONDRIAL"/>
    <property type="match status" value="1"/>
</dbReference>
<dbReference type="NCBIfam" id="NF004189">
    <property type="entry name" value="PRK05644.1"/>
    <property type="match status" value="1"/>
</dbReference>
<dbReference type="AlphaFoldDB" id="A0A8J6N0R4"/>
<dbReference type="Gene3D" id="3.30.230.10">
    <property type="match status" value="1"/>
</dbReference>
<evidence type="ECO:0000256" key="9">
    <source>
        <dbReference type="ARBA" id="ARBA00023235"/>
    </source>
</evidence>
<evidence type="ECO:0000256" key="6">
    <source>
        <dbReference type="ARBA" id="ARBA00022842"/>
    </source>
</evidence>
<comment type="miscellaneous">
    <text evidence="10">Few gyrases are as efficient as E.coli at forming negative supercoils. Not all organisms have 2 type II topoisomerases; in organisms with a single type II topoisomerase this enzyme also has to decatenate newly replicated chromosomes.</text>
</comment>
<feature type="binding site" evidence="10">
    <location>
        <position position="500"/>
    </location>
    <ligand>
        <name>Mg(2+)</name>
        <dbReference type="ChEBI" id="CHEBI:18420"/>
        <label>2</label>
    </ligand>
</feature>
<comment type="subunit">
    <text evidence="10">Heterotetramer, composed of two GyrA and two GyrB chains. In the heterotetramer, GyrA contains the active site tyrosine that forms a transient covalent intermediate with DNA, while GyrB binds cofactors and catalyzes ATP hydrolysis.</text>
</comment>
<dbReference type="GO" id="GO:0005524">
    <property type="term" value="F:ATP binding"/>
    <property type="evidence" value="ECO:0007669"/>
    <property type="project" value="UniProtKB-UniRule"/>
</dbReference>
<dbReference type="GO" id="GO:0046872">
    <property type="term" value="F:metal ion binding"/>
    <property type="evidence" value="ECO:0007669"/>
    <property type="project" value="UniProtKB-KW"/>
</dbReference>
<dbReference type="SUPFAM" id="SSF56719">
    <property type="entry name" value="Type II DNA topoisomerase"/>
    <property type="match status" value="1"/>
</dbReference>
<dbReference type="InterPro" id="IPR020568">
    <property type="entry name" value="Ribosomal_Su5_D2-typ_SF"/>
</dbReference>
<dbReference type="InterPro" id="IPR001241">
    <property type="entry name" value="Topo_IIA"/>
</dbReference>
<evidence type="ECO:0000256" key="8">
    <source>
        <dbReference type="ARBA" id="ARBA00023125"/>
    </source>
</evidence>
<dbReference type="SUPFAM" id="SSF55874">
    <property type="entry name" value="ATPase domain of HSP90 chaperone/DNA topoisomerase II/histidine kinase"/>
    <property type="match status" value="1"/>
</dbReference>
<evidence type="ECO:0000256" key="10">
    <source>
        <dbReference type="HAMAP-Rule" id="MF_01898"/>
    </source>
</evidence>
<dbReference type="CDD" id="cd16928">
    <property type="entry name" value="HATPase_GyrB-like"/>
    <property type="match status" value="1"/>
</dbReference>
<dbReference type="PROSITE" id="PS50880">
    <property type="entry name" value="TOPRIM"/>
    <property type="match status" value="1"/>
</dbReference>
<dbReference type="HAMAP" id="MF_01898">
    <property type="entry name" value="GyrB"/>
    <property type="match status" value="1"/>
</dbReference>
<evidence type="ECO:0000256" key="7">
    <source>
        <dbReference type="ARBA" id="ARBA00023029"/>
    </source>
</evidence>
<evidence type="ECO:0000256" key="2">
    <source>
        <dbReference type="ARBA" id="ARBA00010708"/>
    </source>
</evidence>
<dbReference type="CDD" id="cd03366">
    <property type="entry name" value="TOPRIM_TopoIIA_GyrB"/>
    <property type="match status" value="1"/>
</dbReference>
<evidence type="ECO:0000256" key="1">
    <source>
        <dbReference type="ARBA" id="ARBA00000185"/>
    </source>
</evidence>
<dbReference type="GO" id="GO:0003918">
    <property type="term" value="F:DNA topoisomerase type II (double strand cut, ATP-hydrolyzing) activity"/>
    <property type="evidence" value="ECO:0007669"/>
    <property type="project" value="UniProtKB-UniRule"/>
</dbReference>
<dbReference type="PRINTS" id="PR01159">
    <property type="entry name" value="DNAGYRASEB"/>
</dbReference>
<comment type="similarity">
    <text evidence="2 10">Belongs to the type II topoisomerase GyrB family.</text>
</comment>
<keyword evidence="6 10" id="KW-0460">Magnesium</keyword>
<comment type="catalytic activity">
    <reaction evidence="1 10">
        <text>ATP-dependent breakage, passage and rejoining of double-stranded DNA.</text>
        <dbReference type="EC" id="5.6.2.2"/>
    </reaction>
</comment>
<dbReference type="PRINTS" id="PR00418">
    <property type="entry name" value="TPI2FAMILY"/>
</dbReference>
<comment type="caution">
    <text evidence="12">The sequence shown here is derived from an EMBL/GenBank/DDBJ whole genome shotgun (WGS) entry which is preliminary data.</text>
</comment>
<accession>A0A8J6N0R4</accession>
<dbReference type="FunFam" id="3.30.230.10:FF:000005">
    <property type="entry name" value="DNA gyrase subunit B"/>
    <property type="match status" value="1"/>
</dbReference>
<keyword evidence="8" id="KW-0238">DNA-binding</keyword>
<dbReference type="Pfam" id="PF01751">
    <property type="entry name" value="Toprim"/>
    <property type="match status" value="1"/>
</dbReference>
<keyword evidence="10" id="KW-0963">Cytoplasm</keyword>
<dbReference type="GO" id="GO:0003677">
    <property type="term" value="F:DNA binding"/>
    <property type="evidence" value="ECO:0007669"/>
    <property type="project" value="UniProtKB-KW"/>
</dbReference>
<dbReference type="Proteomes" id="UP000650524">
    <property type="component" value="Unassembled WGS sequence"/>
</dbReference>
<dbReference type="PROSITE" id="PS00177">
    <property type="entry name" value="TOPOISOMERASE_II"/>
    <property type="match status" value="1"/>
</dbReference>
<feature type="binding site" evidence="10">
    <location>
        <position position="424"/>
    </location>
    <ligand>
        <name>Mg(2+)</name>
        <dbReference type="ChEBI" id="CHEBI:18420"/>
        <label>1</label>
        <note>catalytic</note>
    </ligand>
</feature>
<keyword evidence="3 10" id="KW-0479">Metal-binding</keyword>
<dbReference type="EMBL" id="JACNJD010000255">
    <property type="protein sequence ID" value="MBC8178093.1"/>
    <property type="molecule type" value="Genomic_DNA"/>
</dbReference>
<dbReference type="NCBIfam" id="TIGR01059">
    <property type="entry name" value="gyrB"/>
    <property type="match status" value="1"/>
</dbReference>
<dbReference type="InterPro" id="IPR000565">
    <property type="entry name" value="Topo_IIA_B"/>
</dbReference>
<feature type="domain" description="Toprim" evidence="11">
    <location>
        <begin position="418"/>
        <end position="533"/>
    </location>
</feature>
<evidence type="ECO:0000313" key="13">
    <source>
        <dbReference type="Proteomes" id="UP000650524"/>
    </source>
</evidence>
<dbReference type="SMART" id="SM00433">
    <property type="entry name" value="TOP2c"/>
    <property type="match status" value="1"/>
</dbReference>
<dbReference type="Pfam" id="PF00986">
    <property type="entry name" value="DNA_gyraseB_C"/>
    <property type="match status" value="1"/>
</dbReference>
<dbReference type="InterPro" id="IPR036890">
    <property type="entry name" value="HATPase_C_sf"/>
</dbReference>
<comment type="subcellular location">
    <subcellularLocation>
        <location evidence="10">Cytoplasm</location>
    </subcellularLocation>
</comment>
<dbReference type="InterPro" id="IPR002288">
    <property type="entry name" value="DNA_gyrase_B_C"/>
</dbReference>
<dbReference type="SMART" id="SM00387">
    <property type="entry name" value="HATPase_c"/>
    <property type="match status" value="1"/>
</dbReference>
<dbReference type="InterPro" id="IPR003594">
    <property type="entry name" value="HATPase_dom"/>
</dbReference>
<keyword evidence="7 10" id="KW-0799">Topoisomerase</keyword>
<dbReference type="NCBIfam" id="NF011501">
    <property type="entry name" value="PRK14939.1"/>
    <property type="match status" value="1"/>
</dbReference>
<dbReference type="Gene3D" id="3.40.50.670">
    <property type="match status" value="2"/>
</dbReference>
<evidence type="ECO:0000256" key="5">
    <source>
        <dbReference type="ARBA" id="ARBA00022840"/>
    </source>
</evidence>
<reference evidence="12 13" key="1">
    <citation type="submission" date="2020-08" db="EMBL/GenBank/DDBJ databases">
        <title>Bridging the membrane lipid divide: bacteria of the FCB group superphylum have the potential to synthesize archaeal ether lipids.</title>
        <authorList>
            <person name="Villanueva L."/>
            <person name="Von Meijenfeldt F.A.B."/>
            <person name="Westbye A.B."/>
            <person name="Yadav S."/>
            <person name="Hopmans E.C."/>
            <person name="Dutilh B.E."/>
            <person name="Sinninghe Damste J.S."/>
        </authorList>
    </citation>
    <scope>NUCLEOTIDE SEQUENCE [LARGE SCALE GENOMIC DNA]</scope>
    <source>
        <strain evidence="12">NIOZ-UU27</strain>
    </source>
</reference>
<dbReference type="InterPro" id="IPR013760">
    <property type="entry name" value="Topo_IIA-like_dom_sf"/>
</dbReference>
<evidence type="ECO:0000256" key="4">
    <source>
        <dbReference type="ARBA" id="ARBA00022741"/>
    </source>
</evidence>
<keyword evidence="9 10" id="KW-0413">Isomerase</keyword>
<organism evidence="12 13">
    <name type="scientific">Candidatus Desulfacyla euxinica</name>
    <dbReference type="NCBI Taxonomy" id="2841693"/>
    <lineage>
        <taxon>Bacteria</taxon>
        <taxon>Deltaproteobacteria</taxon>
        <taxon>Candidatus Desulfacyla</taxon>
    </lineage>
</organism>
<gene>
    <name evidence="10 12" type="primary">gyrB</name>
    <name evidence="12" type="ORF">H8E19_11870</name>
</gene>
<comment type="cofactor">
    <cofactor evidence="10">
        <name>Mg(2+)</name>
        <dbReference type="ChEBI" id="CHEBI:18420"/>
    </cofactor>
    <cofactor evidence="10">
        <name>Mn(2+)</name>
        <dbReference type="ChEBI" id="CHEBI:29035"/>
    </cofactor>
    <cofactor evidence="10">
        <name>Ca(2+)</name>
        <dbReference type="ChEBI" id="CHEBI:29108"/>
    </cofactor>
    <text evidence="10">Binds two Mg(2+) per subunit. The magnesium ions form salt bridges with both the protein and the DNA. Can also accept other divalent metal cations, such as Mn(2+) or Ca(2+).</text>
</comment>
<keyword evidence="4 10" id="KW-0547">Nucleotide-binding</keyword>
<feature type="binding site" evidence="10">
    <location>
        <position position="498"/>
    </location>
    <ligand>
        <name>Mg(2+)</name>
        <dbReference type="ChEBI" id="CHEBI:18420"/>
        <label>1</label>
        <note>catalytic</note>
    </ligand>
</feature>
<dbReference type="Pfam" id="PF02518">
    <property type="entry name" value="HATPase_c"/>
    <property type="match status" value="1"/>
</dbReference>
<dbReference type="InterPro" id="IPR011557">
    <property type="entry name" value="GyrB"/>
</dbReference>
<evidence type="ECO:0000259" key="11">
    <source>
        <dbReference type="PROSITE" id="PS50880"/>
    </source>
</evidence>
<dbReference type="EC" id="5.6.2.2" evidence="10"/>
<dbReference type="GO" id="GO:0005737">
    <property type="term" value="C:cytoplasm"/>
    <property type="evidence" value="ECO:0007669"/>
    <property type="project" value="UniProtKB-SubCell"/>
</dbReference>
<name>A0A8J6N0R4_9DELT</name>
<feature type="binding site" evidence="10">
    <location>
        <position position="498"/>
    </location>
    <ligand>
        <name>Mg(2+)</name>
        <dbReference type="ChEBI" id="CHEBI:18420"/>
        <label>2</label>
    </ligand>
</feature>
<dbReference type="FunFam" id="3.40.50.670:FF:000001">
    <property type="entry name" value="DNA topoisomerase 2"/>
    <property type="match status" value="1"/>
</dbReference>
<feature type="site" description="Interaction with DNA" evidence="10">
    <location>
        <position position="452"/>
    </location>
</feature>
<dbReference type="InterPro" id="IPR013506">
    <property type="entry name" value="Topo_IIA_bsu_dom2"/>
</dbReference>
<dbReference type="InterPro" id="IPR013759">
    <property type="entry name" value="Topo_IIA_B_C"/>
</dbReference>
<dbReference type="GO" id="GO:0005694">
    <property type="term" value="C:chromosome"/>
    <property type="evidence" value="ECO:0007669"/>
    <property type="project" value="InterPro"/>
</dbReference>
<dbReference type="InterPro" id="IPR014721">
    <property type="entry name" value="Ribsml_uS5_D2-typ_fold_subgr"/>
</dbReference>
<evidence type="ECO:0000256" key="3">
    <source>
        <dbReference type="ARBA" id="ARBA00022723"/>
    </source>
</evidence>
<dbReference type="SUPFAM" id="SSF54211">
    <property type="entry name" value="Ribosomal protein S5 domain 2-like"/>
    <property type="match status" value="1"/>
</dbReference>
<proteinExistence type="inferred from homology"/>